<protein>
    <submittedName>
        <fullName evidence="8">Major facilitator superfamily domain-containing protein</fullName>
    </submittedName>
</protein>
<dbReference type="Pfam" id="PF00083">
    <property type="entry name" value="Sugar_tr"/>
    <property type="match status" value="2"/>
</dbReference>
<dbReference type="PROSITE" id="PS50850">
    <property type="entry name" value="MFS"/>
    <property type="match status" value="1"/>
</dbReference>
<feature type="transmembrane region" description="Helical" evidence="6">
    <location>
        <begin position="236"/>
        <end position="262"/>
    </location>
</feature>
<dbReference type="PANTHER" id="PTHR23508:SF10">
    <property type="entry name" value="CARBOXYLIC ACID TRANSPORTER PROTEIN HOMOLOG"/>
    <property type="match status" value="1"/>
</dbReference>
<evidence type="ECO:0000256" key="5">
    <source>
        <dbReference type="ARBA" id="ARBA00023136"/>
    </source>
</evidence>
<feature type="transmembrane region" description="Helical" evidence="6">
    <location>
        <begin position="400"/>
        <end position="418"/>
    </location>
</feature>
<evidence type="ECO:0000256" key="6">
    <source>
        <dbReference type="SAM" id="Phobius"/>
    </source>
</evidence>
<name>A0A1X2IQX8_9FUNG</name>
<dbReference type="STRING" id="90262.A0A1X2IQX8"/>
<evidence type="ECO:0000256" key="2">
    <source>
        <dbReference type="ARBA" id="ARBA00022448"/>
    </source>
</evidence>
<evidence type="ECO:0000313" key="8">
    <source>
        <dbReference type="EMBL" id="ORZ20705.1"/>
    </source>
</evidence>
<evidence type="ECO:0000259" key="7">
    <source>
        <dbReference type="PROSITE" id="PS50850"/>
    </source>
</evidence>
<dbReference type="GO" id="GO:0046943">
    <property type="term" value="F:carboxylic acid transmembrane transporter activity"/>
    <property type="evidence" value="ECO:0007669"/>
    <property type="project" value="TreeGrafter"/>
</dbReference>
<dbReference type="Proteomes" id="UP000193560">
    <property type="component" value="Unassembled WGS sequence"/>
</dbReference>
<dbReference type="GO" id="GO:0005886">
    <property type="term" value="C:plasma membrane"/>
    <property type="evidence" value="ECO:0007669"/>
    <property type="project" value="TreeGrafter"/>
</dbReference>
<gene>
    <name evidence="8" type="ORF">BCR42DRAFT_322627</name>
</gene>
<feature type="transmembrane region" description="Helical" evidence="6">
    <location>
        <begin position="151"/>
        <end position="179"/>
    </location>
</feature>
<keyword evidence="2" id="KW-0813">Transport</keyword>
<dbReference type="InterPro" id="IPR020846">
    <property type="entry name" value="MFS_dom"/>
</dbReference>
<evidence type="ECO:0000313" key="9">
    <source>
        <dbReference type="Proteomes" id="UP000193560"/>
    </source>
</evidence>
<keyword evidence="4 6" id="KW-1133">Transmembrane helix</keyword>
<comment type="subcellular location">
    <subcellularLocation>
        <location evidence="1">Membrane</location>
        <topology evidence="1">Multi-pass membrane protein</topology>
    </subcellularLocation>
</comment>
<dbReference type="InterPro" id="IPR036259">
    <property type="entry name" value="MFS_trans_sf"/>
</dbReference>
<organism evidence="8 9">
    <name type="scientific">Absidia repens</name>
    <dbReference type="NCBI Taxonomy" id="90262"/>
    <lineage>
        <taxon>Eukaryota</taxon>
        <taxon>Fungi</taxon>
        <taxon>Fungi incertae sedis</taxon>
        <taxon>Mucoromycota</taxon>
        <taxon>Mucoromycotina</taxon>
        <taxon>Mucoromycetes</taxon>
        <taxon>Mucorales</taxon>
        <taxon>Cunninghamellaceae</taxon>
        <taxon>Absidia</taxon>
    </lineage>
</organism>
<feature type="transmembrane region" description="Helical" evidence="6">
    <location>
        <begin position="303"/>
        <end position="322"/>
    </location>
</feature>
<sequence length="473" mass="50597">MDKKNKKSRTTAFFNVIFSGAALMSDGYQSGAISFVNLALSKIYGDVVFNDTVSSRLSYAMFVGCVVGQVFFGFFVDRIGRKAGLVTTTVLVILGAAMSAASSGVTSEGLLWMMVISRGVLGVGVGGEYPCSSVAAGESADSVSPGNRGKLFVMVTNFMIDFGYVLSAVVPVILLAIFSEDRLEPVWRLVLGLGILPPLSVLYFRVKMGETAHYKKNALKKQVPYLLIFKRYWKRIFAASFTWFVYNFISFPNGVFSSVIISQVASGQPMIITAAWNILLYAFYLPGCISGAFLTDKIGRRKTLVLGLVSLGVVGMIIGGALDPLSQNCFPMFVILYGIFLGLAEMGPGANMGLIAMEMGPSSVRGTCYGIAAAFGKVGATIGTVAFGPMKDNLGLRAPFLVSSGIAIATGIFAWFAIEDISNEALGAEDVAFKQYLKDNGYDTSSMGLDGHTDTDKAEVTSIHQVSKTDDKL</sequence>
<accession>A0A1X2IQX8</accession>
<feature type="transmembrane region" description="Helical" evidence="6">
    <location>
        <begin position="185"/>
        <end position="206"/>
    </location>
</feature>
<dbReference type="InterPro" id="IPR005828">
    <property type="entry name" value="MFS_sugar_transport-like"/>
</dbReference>
<dbReference type="SUPFAM" id="SSF103473">
    <property type="entry name" value="MFS general substrate transporter"/>
    <property type="match status" value="1"/>
</dbReference>
<proteinExistence type="predicted"/>
<dbReference type="EMBL" id="MCGE01000006">
    <property type="protein sequence ID" value="ORZ20705.1"/>
    <property type="molecule type" value="Genomic_DNA"/>
</dbReference>
<evidence type="ECO:0000256" key="3">
    <source>
        <dbReference type="ARBA" id="ARBA00022692"/>
    </source>
</evidence>
<keyword evidence="3 6" id="KW-0812">Transmembrane</keyword>
<feature type="domain" description="Major facilitator superfamily (MFS) profile" evidence="7">
    <location>
        <begin position="15"/>
        <end position="422"/>
    </location>
</feature>
<evidence type="ECO:0000256" key="4">
    <source>
        <dbReference type="ARBA" id="ARBA00022989"/>
    </source>
</evidence>
<feature type="transmembrane region" description="Helical" evidence="6">
    <location>
        <begin position="83"/>
        <end position="104"/>
    </location>
</feature>
<evidence type="ECO:0000256" key="1">
    <source>
        <dbReference type="ARBA" id="ARBA00004141"/>
    </source>
</evidence>
<feature type="transmembrane region" description="Helical" evidence="6">
    <location>
        <begin position="110"/>
        <end position="130"/>
    </location>
</feature>
<dbReference type="AlphaFoldDB" id="A0A1X2IQX8"/>
<feature type="transmembrane region" description="Helical" evidence="6">
    <location>
        <begin position="368"/>
        <end position="388"/>
    </location>
</feature>
<feature type="transmembrane region" description="Helical" evidence="6">
    <location>
        <begin position="274"/>
        <end position="294"/>
    </location>
</feature>
<reference evidence="8 9" key="1">
    <citation type="submission" date="2016-07" db="EMBL/GenBank/DDBJ databases">
        <title>Pervasive Adenine N6-methylation of Active Genes in Fungi.</title>
        <authorList>
            <consortium name="DOE Joint Genome Institute"/>
            <person name="Mondo S.J."/>
            <person name="Dannebaum R.O."/>
            <person name="Kuo R.C."/>
            <person name="Labutti K."/>
            <person name="Haridas S."/>
            <person name="Kuo A."/>
            <person name="Salamov A."/>
            <person name="Ahrendt S.R."/>
            <person name="Lipzen A."/>
            <person name="Sullivan W."/>
            <person name="Andreopoulos W.B."/>
            <person name="Clum A."/>
            <person name="Lindquist E."/>
            <person name="Daum C."/>
            <person name="Ramamoorthy G.K."/>
            <person name="Gryganskyi A."/>
            <person name="Culley D."/>
            <person name="Magnuson J.K."/>
            <person name="James T.Y."/>
            <person name="O'Malley M.A."/>
            <person name="Stajich J.E."/>
            <person name="Spatafora J.W."/>
            <person name="Visel A."/>
            <person name="Grigoriev I.V."/>
        </authorList>
    </citation>
    <scope>NUCLEOTIDE SEQUENCE [LARGE SCALE GENOMIC DNA]</scope>
    <source>
        <strain evidence="8 9">NRRL 1336</strain>
    </source>
</reference>
<feature type="transmembrane region" description="Helical" evidence="6">
    <location>
        <begin position="334"/>
        <end position="356"/>
    </location>
</feature>
<keyword evidence="9" id="KW-1185">Reference proteome</keyword>
<dbReference type="OrthoDB" id="2261376at2759"/>
<comment type="caution">
    <text evidence="8">The sequence shown here is derived from an EMBL/GenBank/DDBJ whole genome shotgun (WGS) entry which is preliminary data.</text>
</comment>
<dbReference type="Gene3D" id="1.20.1250.20">
    <property type="entry name" value="MFS general substrate transporter like domains"/>
    <property type="match status" value="1"/>
</dbReference>
<dbReference type="FunFam" id="1.20.1250.20:FF:000140">
    <property type="entry name" value="Putative MFS phospholipid transporter"/>
    <property type="match status" value="1"/>
</dbReference>
<dbReference type="PANTHER" id="PTHR23508">
    <property type="entry name" value="CARBOXYLIC ACID TRANSPORTER PROTEIN HOMOLOG"/>
    <property type="match status" value="1"/>
</dbReference>
<keyword evidence="5 6" id="KW-0472">Membrane</keyword>
<feature type="transmembrane region" description="Helical" evidence="6">
    <location>
        <begin position="57"/>
        <end position="76"/>
    </location>
</feature>